<evidence type="ECO:0000256" key="2">
    <source>
        <dbReference type="ARBA" id="ARBA00029460"/>
    </source>
</evidence>
<dbReference type="GO" id="GO:0032259">
    <property type="term" value="P:methylation"/>
    <property type="evidence" value="ECO:0007669"/>
    <property type="project" value="UniProtKB-KW"/>
</dbReference>
<dbReference type="GO" id="GO:0003723">
    <property type="term" value="F:RNA binding"/>
    <property type="evidence" value="ECO:0007669"/>
    <property type="project" value="UniProtKB-KW"/>
</dbReference>
<dbReference type="PROSITE" id="PS50889">
    <property type="entry name" value="S4"/>
    <property type="match status" value="1"/>
</dbReference>
<dbReference type="CDD" id="cd00165">
    <property type="entry name" value="S4"/>
    <property type="match status" value="1"/>
</dbReference>
<dbReference type="InterPro" id="IPR029063">
    <property type="entry name" value="SAM-dependent_MTases_sf"/>
</dbReference>
<keyword evidence="1" id="KW-0694">RNA-binding</keyword>
<sequence>MSKKRLDILLTERGFAESRTRARSLIMAGAVFVDGERIDKAGSMTSEGAKISLKEKDHPYVSRGGVKLAHALKTFKVDPSGMTCLDVGASTGGFTDCLLQSGAEKVWAIDVGENQLDYRLRTDERVISFEKVNARDMDISVITDPVSLLVADVSFISLKLVIPPFLPLLTYEAKLLLLVKPQFEAGRENVGKNGIVTSLEIHNHVINKLLSFFASIGLSCWGVTDSPISGRKGNREYFILLERVKEGVCGRILRYDVKKPSSGA</sequence>
<dbReference type="InterPro" id="IPR004538">
    <property type="entry name" value="Hemolysin_A/TlyA"/>
</dbReference>
<reference evidence="4" key="1">
    <citation type="submission" date="2018-06" db="EMBL/GenBank/DDBJ databases">
        <authorList>
            <person name="Zhirakovskaya E."/>
        </authorList>
    </citation>
    <scope>NUCLEOTIDE SEQUENCE</scope>
</reference>
<evidence type="ECO:0000256" key="1">
    <source>
        <dbReference type="ARBA" id="ARBA00022884"/>
    </source>
</evidence>
<keyword evidence="4" id="KW-0489">Methyltransferase</keyword>
<evidence type="ECO:0000313" key="4">
    <source>
        <dbReference type="EMBL" id="VAX16050.1"/>
    </source>
</evidence>
<dbReference type="InterPro" id="IPR002942">
    <property type="entry name" value="S4_RNA-bd"/>
</dbReference>
<keyword evidence="4" id="KW-0808">Transferase</keyword>
<dbReference type="InterPro" id="IPR002877">
    <property type="entry name" value="RNA_MeTrfase_FtsJ_dom"/>
</dbReference>
<feature type="domain" description="RNA-binding S4" evidence="3">
    <location>
        <begin position="4"/>
        <end position="69"/>
    </location>
</feature>
<dbReference type="CDD" id="cd02440">
    <property type="entry name" value="AdoMet_MTases"/>
    <property type="match status" value="1"/>
</dbReference>
<dbReference type="Pfam" id="PF01728">
    <property type="entry name" value="FtsJ"/>
    <property type="match status" value="1"/>
</dbReference>
<dbReference type="NCBIfam" id="TIGR00478">
    <property type="entry name" value="tly"/>
    <property type="match status" value="1"/>
</dbReference>
<protein>
    <submittedName>
        <fullName evidence="4">RNA binding methyltransferase FtsJ like</fullName>
    </submittedName>
</protein>
<dbReference type="PANTHER" id="PTHR32319:SF0">
    <property type="entry name" value="BACTERIAL HEMOLYSIN-LIKE PROTEIN"/>
    <property type="match status" value="1"/>
</dbReference>
<dbReference type="AlphaFoldDB" id="A0A3B1BZB4"/>
<dbReference type="Gene3D" id="3.40.50.150">
    <property type="entry name" value="Vaccinia Virus protein VP39"/>
    <property type="match status" value="1"/>
</dbReference>
<accession>A0A3B1BZB4</accession>
<dbReference type="PANTHER" id="PTHR32319">
    <property type="entry name" value="BACTERIAL HEMOLYSIN-LIKE PROTEIN"/>
    <property type="match status" value="1"/>
</dbReference>
<dbReference type="InterPro" id="IPR047048">
    <property type="entry name" value="TlyA"/>
</dbReference>
<dbReference type="PIRSF" id="PIRSF005578">
    <property type="entry name" value="TlyA"/>
    <property type="match status" value="1"/>
</dbReference>
<dbReference type="InterPro" id="IPR036986">
    <property type="entry name" value="S4_RNA-bd_sf"/>
</dbReference>
<organism evidence="4">
    <name type="scientific">hydrothermal vent metagenome</name>
    <dbReference type="NCBI Taxonomy" id="652676"/>
    <lineage>
        <taxon>unclassified sequences</taxon>
        <taxon>metagenomes</taxon>
        <taxon>ecological metagenomes</taxon>
    </lineage>
</organism>
<dbReference type="SUPFAM" id="SSF55174">
    <property type="entry name" value="Alpha-L RNA-binding motif"/>
    <property type="match status" value="1"/>
</dbReference>
<dbReference type="SMART" id="SM00363">
    <property type="entry name" value="S4"/>
    <property type="match status" value="1"/>
</dbReference>
<name>A0A3B1BZB4_9ZZZZ</name>
<dbReference type="EMBL" id="UOGC01000021">
    <property type="protein sequence ID" value="VAX16050.1"/>
    <property type="molecule type" value="Genomic_DNA"/>
</dbReference>
<proteinExistence type="inferred from homology"/>
<dbReference type="GO" id="GO:0008168">
    <property type="term" value="F:methyltransferase activity"/>
    <property type="evidence" value="ECO:0007669"/>
    <property type="project" value="UniProtKB-KW"/>
</dbReference>
<evidence type="ECO:0000259" key="3">
    <source>
        <dbReference type="SMART" id="SM00363"/>
    </source>
</evidence>
<dbReference type="Gene3D" id="3.10.290.10">
    <property type="entry name" value="RNA-binding S4 domain"/>
    <property type="match status" value="1"/>
</dbReference>
<dbReference type="SUPFAM" id="SSF53335">
    <property type="entry name" value="S-adenosyl-L-methionine-dependent methyltransferases"/>
    <property type="match status" value="1"/>
</dbReference>
<comment type="similarity">
    <text evidence="2">Belongs to the TlyA family.</text>
</comment>
<gene>
    <name evidence="4" type="ORF">MNBD_NITROSPINAE01-1365</name>
</gene>
<dbReference type="Pfam" id="PF01479">
    <property type="entry name" value="S4"/>
    <property type="match status" value="1"/>
</dbReference>